<evidence type="ECO:0000313" key="3">
    <source>
        <dbReference type="Proteomes" id="UP000037023"/>
    </source>
</evidence>
<dbReference type="Proteomes" id="UP000037023">
    <property type="component" value="Unassembled WGS sequence"/>
</dbReference>
<dbReference type="EMBL" id="LGUP01000411">
    <property type="protein sequence ID" value="KOG08105.1"/>
    <property type="molecule type" value="Genomic_DNA"/>
</dbReference>
<proteinExistence type="predicted"/>
<dbReference type="PATRIC" id="fig|1938.6.peg.8521"/>
<feature type="transmembrane region" description="Helical" evidence="1">
    <location>
        <begin position="105"/>
        <end position="126"/>
    </location>
</feature>
<name>A0A0L8J379_STRVR</name>
<protein>
    <recommendedName>
        <fullName evidence="4">Transmembrane protein</fullName>
    </recommendedName>
</protein>
<keyword evidence="1" id="KW-1133">Transmembrane helix</keyword>
<reference evidence="2 3" key="1">
    <citation type="submission" date="2015-06" db="EMBL/GenBank/DDBJ databases">
        <authorList>
            <person name="Hoefler B.C."/>
            <person name="Straight P.D."/>
        </authorList>
    </citation>
    <scope>NUCLEOTIDE SEQUENCE [LARGE SCALE GENOMIC DNA]</scope>
    <source>
        <strain evidence="2 3">NRRL 3427</strain>
    </source>
</reference>
<keyword evidence="1" id="KW-0812">Transmembrane</keyword>
<evidence type="ECO:0000313" key="2">
    <source>
        <dbReference type="EMBL" id="KOG08105.1"/>
    </source>
</evidence>
<organism evidence="2 3">
    <name type="scientific">Streptomyces viridochromogenes</name>
    <dbReference type="NCBI Taxonomy" id="1938"/>
    <lineage>
        <taxon>Bacteria</taxon>
        <taxon>Bacillati</taxon>
        <taxon>Actinomycetota</taxon>
        <taxon>Actinomycetes</taxon>
        <taxon>Kitasatosporales</taxon>
        <taxon>Streptomycetaceae</taxon>
        <taxon>Streptomyces</taxon>
    </lineage>
</organism>
<feature type="transmembrane region" description="Helical" evidence="1">
    <location>
        <begin position="15"/>
        <end position="35"/>
    </location>
</feature>
<accession>A0A0L8J379</accession>
<evidence type="ECO:0000256" key="1">
    <source>
        <dbReference type="SAM" id="Phobius"/>
    </source>
</evidence>
<evidence type="ECO:0008006" key="4">
    <source>
        <dbReference type="Google" id="ProtNLM"/>
    </source>
</evidence>
<gene>
    <name evidence="2" type="ORF">ADK34_39575</name>
</gene>
<keyword evidence="1" id="KW-0472">Membrane</keyword>
<comment type="caution">
    <text evidence="2">The sequence shown here is derived from an EMBL/GenBank/DDBJ whole genome shotgun (WGS) entry which is preliminary data.</text>
</comment>
<sequence length="201" mass="21239">MRFYAQTPARRNRQVLVDLIAVALIGAAVWAAFAVREAILLLAEPGRKVESAGDSLAEELGNAGDAASDVPLIGDILKKPLQSAASASSGFADAGVSLQETVGQVANVITTALILIPVLFVLLLWLPPRLLWIRRSSTLRRLAETPGGTDLLALRALTGPPGALDELPAPPGGWADAWRQGDRQAITDLSMIALNRIGLRP</sequence>
<dbReference type="AlphaFoldDB" id="A0A0L8J379"/>